<dbReference type="Proteomes" id="UP001066276">
    <property type="component" value="Chromosome 6"/>
</dbReference>
<dbReference type="SUPFAM" id="SSF56112">
    <property type="entry name" value="Protein kinase-like (PK-like)"/>
    <property type="match status" value="1"/>
</dbReference>
<keyword evidence="8" id="KW-1185">Reference proteome</keyword>
<dbReference type="EMBL" id="JANPWB010000010">
    <property type="protein sequence ID" value="KAJ1137582.1"/>
    <property type="molecule type" value="Genomic_DNA"/>
</dbReference>
<dbReference type="InterPro" id="IPR008271">
    <property type="entry name" value="Ser/Thr_kinase_AS"/>
</dbReference>
<feature type="domain" description="Protein kinase" evidence="6">
    <location>
        <begin position="16"/>
        <end position="290"/>
    </location>
</feature>
<dbReference type="InterPro" id="IPR017441">
    <property type="entry name" value="Protein_kinase_ATP_BS"/>
</dbReference>
<reference evidence="7" key="1">
    <citation type="journal article" date="2022" name="bioRxiv">
        <title>Sequencing and chromosome-scale assembly of the giantPleurodeles waltlgenome.</title>
        <authorList>
            <person name="Brown T."/>
            <person name="Elewa A."/>
            <person name="Iarovenko S."/>
            <person name="Subramanian E."/>
            <person name="Araus A.J."/>
            <person name="Petzold A."/>
            <person name="Susuki M."/>
            <person name="Suzuki K.-i.T."/>
            <person name="Hayashi T."/>
            <person name="Toyoda A."/>
            <person name="Oliveira C."/>
            <person name="Osipova E."/>
            <person name="Leigh N.D."/>
            <person name="Simon A."/>
            <person name="Yun M.H."/>
        </authorList>
    </citation>
    <scope>NUCLEOTIDE SEQUENCE</scope>
    <source>
        <strain evidence="7">20211129_DDA</strain>
        <tissue evidence="7">Liver</tissue>
    </source>
</reference>
<name>A0AAV7QE77_PLEWA</name>
<gene>
    <name evidence="7" type="ORF">NDU88_003980</name>
</gene>
<evidence type="ECO:0000256" key="2">
    <source>
        <dbReference type="ARBA" id="ARBA00022840"/>
    </source>
</evidence>
<evidence type="ECO:0000256" key="5">
    <source>
        <dbReference type="SAM" id="MobiDB-lite"/>
    </source>
</evidence>
<dbReference type="InterPro" id="IPR051681">
    <property type="entry name" value="Ser/Thr_Kinases-Pseudokinases"/>
</dbReference>
<comment type="caution">
    <text evidence="7">The sequence shown here is derived from an EMBL/GenBank/DDBJ whole genome shotgun (WGS) entry which is preliminary data.</text>
</comment>
<feature type="compositionally biased region" description="Polar residues" evidence="5">
    <location>
        <begin position="311"/>
        <end position="327"/>
    </location>
</feature>
<proteinExistence type="inferred from homology"/>
<dbReference type="PANTHER" id="PTHR44329">
    <property type="entry name" value="SERINE/THREONINE-PROTEIN KINASE TNNI3K-RELATED"/>
    <property type="match status" value="1"/>
</dbReference>
<evidence type="ECO:0000256" key="3">
    <source>
        <dbReference type="PROSITE-ProRule" id="PRU10141"/>
    </source>
</evidence>
<feature type="compositionally biased region" description="Low complexity" evidence="5">
    <location>
        <begin position="333"/>
        <end position="346"/>
    </location>
</feature>
<dbReference type="AlphaFoldDB" id="A0AAV7QE77"/>
<dbReference type="SMART" id="SM00220">
    <property type="entry name" value="S_TKc"/>
    <property type="match status" value="1"/>
</dbReference>
<organism evidence="7 8">
    <name type="scientific">Pleurodeles waltl</name>
    <name type="common">Iberian ribbed newt</name>
    <dbReference type="NCBI Taxonomy" id="8319"/>
    <lineage>
        <taxon>Eukaryota</taxon>
        <taxon>Metazoa</taxon>
        <taxon>Chordata</taxon>
        <taxon>Craniata</taxon>
        <taxon>Vertebrata</taxon>
        <taxon>Euteleostomi</taxon>
        <taxon>Amphibia</taxon>
        <taxon>Batrachia</taxon>
        <taxon>Caudata</taxon>
        <taxon>Salamandroidea</taxon>
        <taxon>Salamandridae</taxon>
        <taxon>Pleurodelinae</taxon>
        <taxon>Pleurodeles</taxon>
    </lineage>
</organism>
<protein>
    <recommendedName>
        <fullName evidence="6">Protein kinase domain-containing protein</fullName>
    </recommendedName>
</protein>
<dbReference type="InterPro" id="IPR011009">
    <property type="entry name" value="Kinase-like_dom_sf"/>
</dbReference>
<evidence type="ECO:0000259" key="6">
    <source>
        <dbReference type="PROSITE" id="PS50011"/>
    </source>
</evidence>
<evidence type="ECO:0000256" key="4">
    <source>
        <dbReference type="RuleBase" id="RU000304"/>
    </source>
</evidence>
<dbReference type="PANTHER" id="PTHR44329:SF297">
    <property type="entry name" value="RECEPTOR-INTERACTING SERINE_THREONINE-PROTEIN KINASE 3"/>
    <property type="match status" value="1"/>
</dbReference>
<evidence type="ECO:0000256" key="1">
    <source>
        <dbReference type="ARBA" id="ARBA00022741"/>
    </source>
</evidence>
<dbReference type="GO" id="GO:0004706">
    <property type="term" value="F:JUN kinase kinase kinase activity"/>
    <property type="evidence" value="ECO:0007669"/>
    <property type="project" value="TreeGrafter"/>
</dbReference>
<keyword evidence="4" id="KW-0418">Kinase</keyword>
<accession>A0AAV7QE77</accession>
<dbReference type="Gene3D" id="1.10.510.10">
    <property type="entry name" value="Transferase(Phosphotransferase) domain 1"/>
    <property type="match status" value="1"/>
</dbReference>
<dbReference type="PROSITE" id="PS50011">
    <property type="entry name" value="PROTEIN_KINASE_DOM"/>
    <property type="match status" value="1"/>
</dbReference>
<keyword evidence="4" id="KW-0808">Transferase</keyword>
<dbReference type="InterPro" id="IPR000719">
    <property type="entry name" value="Prot_kinase_dom"/>
</dbReference>
<dbReference type="GO" id="GO:0005524">
    <property type="term" value="F:ATP binding"/>
    <property type="evidence" value="ECO:0007669"/>
    <property type="project" value="UniProtKB-UniRule"/>
</dbReference>
<dbReference type="Pfam" id="PF00069">
    <property type="entry name" value="Pkinase"/>
    <property type="match status" value="1"/>
</dbReference>
<feature type="region of interest" description="Disordered" evidence="5">
    <location>
        <begin position="311"/>
        <end position="346"/>
    </location>
</feature>
<keyword evidence="2 3" id="KW-0067">ATP-binding</keyword>
<dbReference type="PROSITE" id="PS00107">
    <property type="entry name" value="PROTEIN_KINASE_ATP"/>
    <property type="match status" value="1"/>
</dbReference>
<dbReference type="PROSITE" id="PS00108">
    <property type="entry name" value="PROTEIN_KINASE_ST"/>
    <property type="match status" value="1"/>
</dbReference>
<evidence type="ECO:0000313" key="7">
    <source>
        <dbReference type="EMBL" id="KAJ1137582.1"/>
    </source>
</evidence>
<keyword evidence="4" id="KW-0723">Serine/threonine-protein kinase</keyword>
<feature type="region of interest" description="Disordered" evidence="5">
    <location>
        <begin position="478"/>
        <end position="498"/>
    </location>
</feature>
<feature type="binding site" evidence="3">
    <location>
        <position position="46"/>
    </location>
    <ligand>
        <name>ATP</name>
        <dbReference type="ChEBI" id="CHEBI:30616"/>
    </ligand>
</feature>
<sequence length="498" mass="56106">MASKHKACGTIPAEKLDSWHLIGGGSFGVIYRARHTDWRLNVAVKKLNSNFSQGLQELLSEATMMDMALPITYVIKLYGMYEGMNNDGSVCHGIVMEYLENGSLDSLQHRVYPLPWELKIRILYEVALGMNRLHSLEPPLLHLDLKPSNVLLDDEFHVRIADFGLSRFRRGASVAAGAVEDYGGTLEYMPPESLTDDIRYRPTQVFDIYSYGILMWAVLTGEVPYSGAKHDLIKMRIPLGDRPDLDLLEKLGSVEKIDELKALMHRCWHQETSKRPTFRECSMDIENIWTVHKTGITFAVRKVQDILQKMVTSSRENSGIQQGYETSNRTRHSSMPSSTASSDSHMSQLVQEFRTLQFTDTPSLDVGAVPIGANTALKALPTREEPCAPAPYQDPSYCKVNKTPQQAVPTSHLSSQSFKHYTGNPKYPLRPMPPQPHYPLMYPYQPQYSHPPVPQISAASGYIPIICSNISGMQIGNGNTMHIDNRSQQKEKKKKKKK</sequence>
<keyword evidence="1 3" id="KW-0547">Nucleotide-binding</keyword>
<comment type="similarity">
    <text evidence="4">Belongs to the protein kinase superfamily.</text>
</comment>
<evidence type="ECO:0000313" key="8">
    <source>
        <dbReference type="Proteomes" id="UP001066276"/>
    </source>
</evidence>